<dbReference type="PANTHER" id="PTHR43798">
    <property type="entry name" value="MONOACYLGLYCEROL LIPASE"/>
    <property type="match status" value="1"/>
</dbReference>
<dbReference type="SUPFAM" id="SSF53474">
    <property type="entry name" value="alpha/beta-Hydrolases"/>
    <property type="match status" value="1"/>
</dbReference>
<name>A0A0L6JIM1_9FIRM</name>
<gene>
    <name evidence="2" type="ORF">Bccel_0808</name>
</gene>
<dbReference type="RefSeq" id="WP_036941027.1">
    <property type="nucleotide sequence ID" value="NZ_JQKC01000014.1"/>
</dbReference>
<reference evidence="3" key="1">
    <citation type="submission" date="2015-07" db="EMBL/GenBank/DDBJ databases">
        <title>Near-Complete Genome Sequence of the Cellulolytic Bacterium Bacteroides (Pseudobacteroides) cellulosolvens ATCC 35603.</title>
        <authorList>
            <person name="Dassa B."/>
            <person name="Utturkar S.M."/>
            <person name="Klingeman D.M."/>
            <person name="Hurt R.A."/>
            <person name="Keller M."/>
            <person name="Xu J."/>
            <person name="Reddy Y.H.K."/>
            <person name="Borovok I."/>
            <person name="Grinberg I.R."/>
            <person name="Lamed R."/>
            <person name="Zhivin O."/>
            <person name="Bayer E.A."/>
            <person name="Brown S.D."/>
        </authorList>
    </citation>
    <scope>NUCLEOTIDE SEQUENCE [LARGE SCALE GENOMIC DNA]</scope>
    <source>
        <strain evidence="3">DSM 2933</strain>
    </source>
</reference>
<dbReference type="Pfam" id="PF00561">
    <property type="entry name" value="Abhydrolase_1"/>
    <property type="match status" value="1"/>
</dbReference>
<comment type="caution">
    <text evidence="2">The sequence shown here is derived from an EMBL/GenBank/DDBJ whole genome shotgun (WGS) entry which is preliminary data.</text>
</comment>
<dbReference type="OrthoDB" id="9775557at2"/>
<dbReference type="Gene3D" id="3.40.50.1820">
    <property type="entry name" value="alpha/beta hydrolase"/>
    <property type="match status" value="1"/>
</dbReference>
<keyword evidence="3" id="KW-1185">Reference proteome</keyword>
<evidence type="ECO:0000313" key="3">
    <source>
        <dbReference type="Proteomes" id="UP000036923"/>
    </source>
</evidence>
<organism evidence="2 3">
    <name type="scientific">Pseudobacteroides cellulosolvens ATCC 35603 = DSM 2933</name>
    <dbReference type="NCBI Taxonomy" id="398512"/>
    <lineage>
        <taxon>Bacteria</taxon>
        <taxon>Bacillati</taxon>
        <taxon>Bacillota</taxon>
        <taxon>Clostridia</taxon>
        <taxon>Eubacteriales</taxon>
        <taxon>Oscillospiraceae</taxon>
        <taxon>Pseudobacteroides</taxon>
    </lineage>
</organism>
<protein>
    <recommendedName>
        <fullName evidence="1">AB hydrolase-1 domain-containing protein</fullName>
    </recommendedName>
</protein>
<dbReference type="InterPro" id="IPR029058">
    <property type="entry name" value="AB_hydrolase_fold"/>
</dbReference>
<evidence type="ECO:0000313" key="2">
    <source>
        <dbReference type="EMBL" id="KNY25548.1"/>
    </source>
</evidence>
<dbReference type="Proteomes" id="UP000036923">
    <property type="component" value="Unassembled WGS sequence"/>
</dbReference>
<dbReference type="STRING" id="398512.Bccel_0808"/>
<evidence type="ECO:0000259" key="1">
    <source>
        <dbReference type="Pfam" id="PF00561"/>
    </source>
</evidence>
<dbReference type="InterPro" id="IPR050266">
    <property type="entry name" value="AB_hydrolase_sf"/>
</dbReference>
<dbReference type="InterPro" id="IPR000073">
    <property type="entry name" value="AB_hydrolase_1"/>
</dbReference>
<dbReference type="EMBL" id="LGTC01000001">
    <property type="protein sequence ID" value="KNY25548.1"/>
    <property type="molecule type" value="Genomic_DNA"/>
</dbReference>
<feature type="domain" description="AB hydrolase-1" evidence="1">
    <location>
        <begin position="22"/>
        <end position="253"/>
    </location>
</feature>
<accession>A0A0L6JIM1</accession>
<dbReference type="PATRIC" id="fig|398512.5.peg.841"/>
<dbReference type="AlphaFoldDB" id="A0A0L6JIM1"/>
<proteinExistence type="predicted"/>
<dbReference type="eggNOG" id="COG0596">
    <property type="taxonomic scope" value="Bacteria"/>
</dbReference>
<sequence length="273" mass="31260">MKNTINILGTDLYYEVYGEGIPFIIIHGWGVNHHIMSGCLEPIFEEDKYGVKRIYIDLPGMGQSKASSRIKKSDDILDVILEFIDEIIPNQKFILAGESYGGYLSRALIQKRSNQILGLLLLCPLIYPGYRQGDVPPLTVIEKDSEFLERLSENERASFESMSIVQNRKVWGKYKRDILDVMNNDSYFLNEVLDGAFSYDIDSLEKPFGKPSLILVGRQDTEVGYKDQFKLLDNYPRASFVVLDKAGHNLQIEQEVLFNCLISEWVDRMIAEL</sequence>
<dbReference type="PANTHER" id="PTHR43798:SF6">
    <property type="entry name" value="HYDROLASE, PUTATIVE (AFU_ORTHOLOGUE AFUA_4G13070)-RELATED"/>
    <property type="match status" value="1"/>
</dbReference>